<accession>A0A2S9JU40</accession>
<dbReference type="OrthoDB" id="1096234at2"/>
<proteinExistence type="predicted"/>
<dbReference type="InterPro" id="IPR016181">
    <property type="entry name" value="Acyl_CoA_acyltransferase"/>
</dbReference>
<dbReference type="InterPro" id="IPR000182">
    <property type="entry name" value="GNAT_dom"/>
</dbReference>
<comment type="caution">
    <text evidence="2">The sequence shown here is derived from an EMBL/GenBank/DDBJ whole genome shotgun (WGS) entry which is preliminary data.</text>
</comment>
<evidence type="ECO:0000259" key="1">
    <source>
        <dbReference type="PROSITE" id="PS51186"/>
    </source>
</evidence>
<protein>
    <recommendedName>
        <fullName evidence="1">N-acetyltransferase domain-containing protein</fullName>
    </recommendedName>
</protein>
<evidence type="ECO:0000313" key="2">
    <source>
        <dbReference type="EMBL" id="PRD56773.1"/>
    </source>
</evidence>
<dbReference type="AlphaFoldDB" id="A0A2S9JU40"/>
<gene>
    <name evidence="2" type="ORF">C5749_05980</name>
</gene>
<dbReference type="EMBL" id="PVBS01000001">
    <property type="protein sequence ID" value="PRD56773.1"/>
    <property type="molecule type" value="Genomic_DNA"/>
</dbReference>
<dbReference type="Proteomes" id="UP000238642">
    <property type="component" value="Unassembled WGS sequence"/>
</dbReference>
<organism evidence="2 3">
    <name type="scientific">Sphingobacterium gobiense</name>
    <dbReference type="NCBI Taxonomy" id="1382456"/>
    <lineage>
        <taxon>Bacteria</taxon>
        <taxon>Pseudomonadati</taxon>
        <taxon>Bacteroidota</taxon>
        <taxon>Sphingobacteriia</taxon>
        <taxon>Sphingobacteriales</taxon>
        <taxon>Sphingobacteriaceae</taxon>
        <taxon>Sphingobacterium</taxon>
    </lineage>
</organism>
<dbReference type="InterPro" id="IPR052729">
    <property type="entry name" value="Acyl/Acetyltrans_Enzymes"/>
</dbReference>
<dbReference type="PROSITE" id="PS51186">
    <property type="entry name" value="GNAT"/>
    <property type="match status" value="1"/>
</dbReference>
<dbReference type="Gene3D" id="3.40.630.90">
    <property type="match status" value="1"/>
</dbReference>
<reference evidence="2 3" key="1">
    <citation type="submission" date="2018-02" db="EMBL/GenBank/DDBJ databases">
        <title>The draft genome of Sphingobacterium gobiense H7.</title>
        <authorList>
            <person name="Li L."/>
            <person name="Liu L."/>
            <person name="Zhang X."/>
            <person name="Wang T."/>
            <person name="Liang L."/>
        </authorList>
    </citation>
    <scope>NUCLEOTIDE SEQUENCE [LARGE SCALE GENOMIC DNA]</scope>
    <source>
        <strain evidence="2 3">ACCC 05757</strain>
    </source>
</reference>
<dbReference type="GO" id="GO:0016747">
    <property type="term" value="F:acyltransferase activity, transferring groups other than amino-acyl groups"/>
    <property type="evidence" value="ECO:0007669"/>
    <property type="project" value="InterPro"/>
</dbReference>
<dbReference type="Pfam" id="PF00583">
    <property type="entry name" value="Acetyltransf_1"/>
    <property type="match status" value="1"/>
</dbReference>
<keyword evidence="3" id="KW-1185">Reference proteome</keyword>
<dbReference type="Gene3D" id="3.40.630.30">
    <property type="match status" value="1"/>
</dbReference>
<dbReference type="PANTHER" id="PTHR47237">
    <property type="entry name" value="SLL0310 PROTEIN"/>
    <property type="match status" value="1"/>
</dbReference>
<dbReference type="SUPFAM" id="SSF55729">
    <property type="entry name" value="Acyl-CoA N-acyltransferases (Nat)"/>
    <property type="match status" value="1"/>
</dbReference>
<dbReference type="CDD" id="cd04301">
    <property type="entry name" value="NAT_SF"/>
    <property type="match status" value="1"/>
</dbReference>
<sequence>MAENLKSMDIHPLTLQDLPLTRHLQPEGWGDITIYFIEYCLQSFCRPVKVVFEKKIIGVGALILHQDSAWLGHIIVDESYRGRGIGFKIVKHLIDLAAKNGAMSISLIATDLGSPVYKKAGFKTVGAYQFFKREHVWSERSLSDQLLSATPAQYEQILELDQQINGEVRRKLIDGHLNRAIIFKEGERVEGYYFPQLGQGPIYAITERAGLALMELKYSTTDTAVIPKDNTIGNAFLKDNGFLPQDFTAIRMVYGAEIQWFPKQIYSRIGGNYG</sequence>
<feature type="domain" description="N-acetyltransferase" evidence="1">
    <location>
        <begin position="8"/>
        <end position="143"/>
    </location>
</feature>
<name>A0A2S9JU40_9SPHI</name>
<dbReference type="PANTHER" id="PTHR47237:SF2">
    <property type="entry name" value="BLL4206 PROTEIN"/>
    <property type="match status" value="1"/>
</dbReference>
<evidence type="ECO:0000313" key="3">
    <source>
        <dbReference type="Proteomes" id="UP000238642"/>
    </source>
</evidence>